<keyword evidence="3" id="KW-1185">Reference proteome</keyword>
<protein>
    <submittedName>
        <fullName evidence="2">Uncharacterized protein</fullName>
    </submittedName>
</protein>
<dbReference type="HOGENOM" id="CLU_2960034_0_0_1"/>
<feature type="signal peptide" evidence="1">
    <location>
        <begin position="1"/>
        <end position="22"/>
    </location>
</feature>
<evidence type="ECO:0000313" key="2">
    <source>
        <dbReference type="Ensembl" id="ENSCSAVP00000006399.1"/>
    </source>
</evidence>
<dbReference type="AlphaFoldDB" id="H2YM47"/>
<organism evidence="2 3">
    <name type="scientific">Ciona savignyi</name>
    <name type="common">Pacific transparent sea squirt</name>
    <dbReference type="NCBI Taxonomy" id="51511"/>
    <lineage>
        <taxon>Eukaryota</taxon>
        <taxon>Metazoa</taxon>
        <taxon>Chordata</taxon>
        <taxon>Tunicata</taxon>
        <taxon>Ascidiacea</taxon>
        <taxon>Phlebobranchia</taxon>
        <taxon>Cionidae</taxon>
        <taxon>Ciona</taxon>
    </lineage>
</organism>
<sequence>MERKVAILLVLVLLQVFAQTNAYDRRRISFWWNEKESQIIRDQIMSDLELKFDDIVKSS</sequence>
<dbReference type="Ensembl" id="ENSCSAVT00000004117.1">
    <property type="protein sequence ID" value="ENSCSAVP00000004057.1"/>
    <property type="gene ID" value="ENSCSAVG00000002396.1"/>
</dbReference>
<keyword evidence="1" id="KW-0732">Signal</keyword>
<accession>H2YM47</accession>
<reference evidence="2" key="2">
    <citation type="submission" date="2025-05" db="UniProtKB">
        <authorList>
            <consortium name="Ensembl"/>
        </authorList>
    </citation>
    <scope>IDENTIFICATION</scope>
</reference>
<feature type="chain" id="PRO_5014093584" evidence="1">
    <location>
        <begin position="23"/>
        <end position="59"/>
    </location>
</feature>
<dbReference type="Proteomes" id="UP000007875">
    <property type="component" value="Unassembled WGS sequence"/>
</dbReference>
<evidence type="ECO:0000313" key="3">
    <source>
        <dbReference type="Proteomes" id="UP000007875"/>
    </source>
</evidence>
<dbReference type="GeneTree" id="ENSGT00390000009752"/>
<dbReference type="Ensembl" id="ENSCSAVT00000008769.1">
    <property type="protein sequence ID" value="ENSCSAVP00000008659.1"/>
    <property type="gene ID" value="ENSCSAVG00000005147.1"/>
</dbReference>
<dbReference type="Ensembl" id="ENSCSAVT00000006479.1">
    <property type="protein sequence ID" value="ENSCSAVP00000006399.1"/>
    <property type="gene ID" value="ENSCSAVG00000003832.1"/>
</dbReference>
<evidence type="ECO:0000256" key="1">
    <source>
        <dbReference type="SAM" id="SignalP"/>
    </source>
</evidence>
<reference evidence="3" key="1">
    <citation type="submission" date="2003-08" db="EMBL/GenBank/DDBJ databases">
        <authorList>
            <person name="Birren B."/>
            <person name="Nusbaum C."/>
            <person name="Abebe A."/>
            <person name="Abouelleil A."/>
            <person name="Adekoya E."/>
            <person name="Ait-zahra M."/>
            <person name="Allen N."/>
            <person name="Allen T."/>
            <person name="An P."/>
            <person name="Anderson M."/>
            <person name="Anderson S."/>
            <person name="Arachchi H."/>
            <person name="Armbruster J."/>
            <person name="Bachantsang P."/>
            <person name="Baldwin J."/>
            <person name="Barry A."/>
            <person name="Bayul T."/>
            <person name="Blitshsteyn B."/>
            <person name="Bloom T."/>
            <person name="Blye J."/>
            <person name="Boguslavskiy L."/>
            <person name="Borowsky M."/>
            <person name="Boukhgalter B."/>
            <person name="Brunache A."/>
            <person name="Butler J."/>
            <person name="Calixte N."/>
            <person name="Calvo S."/>
            <person name="Camarata J."/>
            <person name="Campo K."/>
            <person name="Chang J."/>
            <person name="Cheshatsang Y."/>
            <person name="Citroen M."/>
            <person name="Collymore A."/>
            <person name="Considine T."/>
            <person name="Cook A."/>
            <person name="Cooke P."/>
            <person name="Corum B."/>
            <person name="Cuomo C."/>
            <person name="David R."/>
            <person name="Dawoe T."/>
            <person name="Degray S."/>
            <person name="Dodge S."/>
            <person name="Dooley K."/>
            <person name="Dorje P."/>
            <person name="Dorjee K."/>
            <person name="Dorris L."/>
            <person name="Duffey N."/>
            <person name="Dupes A."/>
            <person name="Elkins T."/>
            <person name="Engels R."/>
            <person name="Erickson J."/>
            <person name="Farina A."/>
            <person name="Faro S."/>
            <person name="Ferreira P."/>
            <person name="Fischer H."/>
            <person name="Fitzgerald M."/>
            <person name="Foley K."/>
            <person name="Gage D."/>
            <person name="Galagan J."/>
            <person name="Gearin G."/>
            <person name="Gnerre S."/>
            <person name="Gnirke A."/>
            <person name="Goyette A."/>
            <person name="Graham J."/>
            <person name="Grandbois E."/>
            <person name="Gyaltsen K."/>
            <person name="Hafez N."/>
            <person name="Hagopian D."/>
            <person name="Hagos B."/>
            <person name="Hall J."/>
            <person name="Hatcher B."/>
            <person name="Heller A."/>
            <person name="Higgins H."/>
            <person name="Honan T."/>
            <person name="Horn A."/>
            <person name="Houde N."/>
            <person name="Hughes L."/>
            <person name="Hulme W."/>
            <person name="Husby E."/>
            <person name="Iliev I."/>
            <person name="Jaffe D."/>
            <person name="Jones C."/>
            <person name="Kamal M."/>
            <person name="Kamat A."/>
            <person name="Kamvysselis M."/>
            <person name="Karlsson E."/>
            <person name="Kells C."/>
            <person name="Kieu A."/>
            <person name="Kisner P."/>
            <person name="Kodira C."/>
            <person name="Kulbokas E."/>
            <person name="Labutti K."/>
            <person name="Lama D."/>
            <person name="Landers T."/>
            <person name="Leger J."/>
            <person name="Levine S."/>
            <person name="Lewis D."/>
            <person name="Lewis T."/>
            <person name="Lindblad-toh K."/>
            <person name="Liu X."/>
            <person name="Lokyitsang T."/>
            <person name="Lokyitsang Y."/>
            <person name="Lucien O."/>
            <person name="Lui A."/>
            <person name="Ma L.J."/>
            <person name="Mabbitt R."/>
            <person name="Macdonald J."/>
            <person name="Maclean C."/>
            <person name="Major J."/>
            <person name="Manning J."/>
            <person name="Marabella R."/>
            <person name="Maru K."/>
            <person name="Matthews C."/>
            <person name="Mauceli E."/>
            <person name="Mccarthy M."/>
            <person name="Mcdonough S."/>
            <person name="Mcghee T."/>
            <person name="Meldrim J."/>
            <person name="Meneus L."/>
            <person name="Mesirov J."/>
            <person name="Mihalev A."/>
            <person name="Mihova T."/>
            <person name="Mikkelsen T."/>
            <person name="Mlenga V."/>
            <person name="Moru K."/>
            <person name="Mozes J."/>
            <person name="Mulrain L."/>
            <person name="Munson G."/>
            <person name="Naylor J."/>
            <person name="Newes C."/>
            <person name="Nguyen C."/>
            <person name="Nguyen N."/>
            <person name="Nguyen T."/>
            <person name="Nicol R."/>
            <person name="Nielsen C."/>
            <person name="Nizzari M."/>
            <person name="Norbu C."/>
            <person name="Norbu N."/>
            <person name="O'donnell P."/>
            <person name="Okoawo O."/>
            <person name="O'leary S."/>
            <person name="Omotosho B."/>
            <person name="O'neill K."/>
            <person name="Osman S."/>
            <person name="Parker S."/>
            <person name="Perrin D."/>
            <person name="Phunkhang P."/>
            <person name="Piqani B."/>
            <person name="Purcell S."/>
            <person name="Rachupka T."/>
            <person name="Ramasamy U."/>
            <person name="Rameau R."/>
            <person name="Ray V."/>
            <person name="Raymond C."/>
            <person name="Retta R."/>
            <person name="Richardson S."/>
            <person name="Rise C."/>
            <person name="Rodriguez J."/>
            <person name="Rogers J."/>
            <person name="Rogov P."/>
            <person name="Rutman M."/>
            <person name="Schupbach R."/>
            <person name="Seaman C."/>
            <person name="Settipalli S."/>
            <person name="Sharpe T."/>
            <person name="Sheridan J."/>
            <person name="Sherpa N."/>
            <person name="Shi J."/>
            <person name="Smirnov S."/>
            <person name="Smith C."/>
            <person name="Sougnez C."/>
            <person name="Spencer B."/>
            <person name="Stalker J."/>
            <person name="Stange-thomann N."/>
            <person name="Stavropoulos S."/>
            <person name="Stetson K."/>
            <person name="Stone C."/>
            <person name="Stone S."/>
            <person name="Stubbs M."/>
            <person name="Talamas J."/>
            <person name="Tchuinga P."/>
            <person name="Tenzing P."/>
            <person name="Tesfaye S."/>
            <person name="Theodore J."/>
            <person name="Thoulutsang Y."/>
            <person name="Topham K."/>
            <person name="Towey S."/>
            <person name="Tsamla T."/>
            <person name="Tsomo N."/>
            <person name="Vallee D."/>
            <person name="Vassiliev H."/>
            <person name="Venkataraman V."/>
            <person name="Vinson J."/>
            <person name="Vo A."/>
            <person name="Wade C."/>
            <person name="Wang S."/>
            <person name="Wangchuk T."/>
            <person name="Wangdi T."/>
            <person name="Whittaker C."/>
            <person name="Wilkinson J."/>
            <person name="Wu Y."/>
            <person name="Wyman D."/>
            <person name="Yadav S."/>
            <person name="Yang S."/>
            <person name="Yang X."/>
            <person name="Yeager S."/>
            <person name="Yee E."/>
            <person name="Young G."/>
            <person name="Zainoun J."/>
            <person name="Zembeck L."/>
            <person name="Zimmer A."/>
            <person name="Zody M."/>
            <person name="Lander E."/>
        </authorList>
    </citation>
    <scope>NUCLEOTIDE SEQUENCE [LARGE SCALE GENOMIC DNA]</scope>
</reference>
<name>H2YM47_CIOSA</name>
<proteinExistence type="predicted"/>